<proteinExistence type="predicted"/>
<dbReference type="InterPro" id="IPR027417">
    <property type="entry name" value="P-loop_NTPase"/>
</dbReference>
<reference evidence="1 2" key="1">
    <citation type="submission" date="2024-03" db="EMBL/GenBank/DDBJ databases">
        <title>Human intestinal bacterial collection.</title>
        <authorList>
            <person name="Pauvert C."/>
            <person name="Hitch T.C.A."/>
            <person name="Clavel T."/>
        </authorList>
    </citation>
    <scope>NUCLEOTIDE SEQUENCE [LARGE SCALE GENOMIC DNA]</scope>
    <source>
        <strain evidence="1 2">CLA-JM-H44</strain>
    </source>
</reference>
<evidence type="ECO:0000313" key="2">
    <source>
        <dbReference type="Proteomes" id="UP001489509"/>
    </source>
</evidence>
<organism evidence="1 2">
    <name type="scientific">Solibaculum intestinale</name>
    <dbReference type="NCBI Taxonomy" id="3133165"/>
    <lineage>
        <taxon>Bacteria</taxon>
        <taxon>Bacillati</taxon>
        <taxon>Bacillota</taxon>
        <taxon>Clostridia</taxon>
        <taxon>Eubacteriales</taxon>
        <taxon>Oscillospiraceae</taxon>
        <taxon>Solibaculum</taxon>
    </lineage>
</organism>
<dbReference type="EMBL" id="JBBMFD010000030">
    <property type="protein sequence ID" value="MEQ2441576.1"/>
    <property type="molecule type" value="Genomic_DNA"/>
</dbReference>
<dbReference type="SUPFAM" id="SSF52540">
    <property type="entry name" value="P-loop containing nucleoside triphosphate hydrolases"/>
    <property type="match status" value="1"/>
</dbReference>
<name>A0ABV1E2N4_9FIRM</name>
<keyword evidence="2" id="KW-1185">Reference proteome</keyword>
<dbReference type="RefSeq" id="WP_349220745.1">
    <property type="nucleotide sequence ID" value="NZ_JBBMFD010000030.1"/>
</dbReference>
<accession>A0ABV1E2N4</accession>
<dbReference type="PANTHER" id="PTHR30050:SF10">
    <property type="entry name" value="PHAGE-LIKE ELEMENT PBSX PROTEIN XKDC"/>
    <property type="match status" value="1"/>
</dbReference>
<evidence type="ECO:0008006" key="3">
    <source>
        <dbReference type="Google" id="ProtNLM"/>
    </source>
</evidence>
<protein>
    <recommendedName>
        <fullName evidence="3">IstB-like ATP-binding protein domain-containing protein</fullName>
    </recommendedName>
</protein>
<evidence type="ECO:0000313" key="1">
    <source>
        <dbReference type="EMBL" id="MEQ2441576.1"/>
    </source>
</evidence>
<dbReference type="Proteomes" id="UP001489509">
    <property type="component" value="Unassembled WGS sequence"/>
</dbReference>
<dbReference type="Gene3D" id="3.40.50.300">
    <property type="entry name" value="P-loop containing nucleotide triphosphate hydrolases"/>
    <property type="match status" value="1"/>
</dbReference>
<sequence>METIEQIARALGIPGILELMSEPVDETQYLRHKCDVYNAKSGRLAGLDCPICKNKGNILVVEGGEERMRECSCMEKRRSLARIQASGLGYMLESCRFDTYRADESWQKMFLSKAKEFVLDHEGKWLYMGGQVGAGKTHLCTAIVGEFMRMGLGARYMLWRDEAAKLKAVVNDDVEYNRLIRPLKTTPVLYIDDFFKTQRGENGKPAFPTAGDVNVAFEIINYRYNNLNLITIISGEWTIDEILRIDEAVGSRIYQRTKEYCLQIAPDPRKNYRMR</sequence>
<dbReference type="PANTHER" id="PTHR30050">
    <property type="entry name" value="CHROMOSOMAL REPLICATION INITIATOR PROTEIN DNAA"/>
    <property type="match status" value="1"/>
</dbReference>
<gene>
    <name evidence="1" type="ORF">WMO26_12125</name>
</gene>
<comment type="caution">
    <text evidence="1">The sequence shown here is derived from an EMBL/GenBank/DDBJ whole genome shotgun (WGS) entry which is preliminary data.</text>
</comment>